<evidence type="ECO:0000313" key="3">
    <source>
        <dbReference type="Proteomes" id="UP000019276"/>
    </source>
</evidence>
<dbReference type="EMBL" id="ARZY01000027">
    <property type="protein sequence ID" value="EWH09227.1"/>
    <property type="molecule type" value="Genomic_DNA"/>
</dbReference>
<dbReference type="RefSeq" id="WP_035015394.1">
    <property type="nucleotide sequence ID" value="NZ_ARZY01000027.1"/>
</dbReference>
<dbReference type="Proteomes" id="UP000019276">
    <property type="component" value="Unassembled WGS sequence"/>
</dbReference>
<comment type="caution">
    <text evidence="2">The sequence shown here is derived from an EMBL/GenBank/DDBJ whole genome shotgun (WGS) entry which is preliminary data.</text>
</comment>
<feature type="chain" id="PRO_5004898163" evidence="1">
    <location>
        <begin position="40"/>
        <end position="1641"/>
    </location>
</feature>
<reference evidence="2 3" key="1">
    <citation type="journal article" date="2014" name="Genome Announc.">
        <title>Draft Genome Sequence of the Agar-Degrading Bacterium Catenovulum sp. Strain DS-2, Isolated from Intestines of Haliotis diversicolor.</title>
        <authorList>
            <person name="Shan D."/>
            <person name="Li X."/>
            <person name="Gu Z."/>
            <person name="Wei G."/>
            <person name="Gao Z."/>
            <person name="Shao Z."/>
        </authorList>
    </citation>
    <scope>NUCLEOTIDE SEQUENCE [LARGE SCALE GENOMIC DNA]</scope>
    <source>
        <strain evidence="2 3">DS-2</strain>
    </source>
</reference>
<keyword evidence="1" id="KW-0732">Signal</keyword>
<dbReference type="eggNOG" id="COG3209">
    <property type="taxonomic scope" value="Bacteria"/>
</dbReference>
<keyword evidence="3" id="KW-1185">Reference proteome</keyword>
<sequence length="1641" mass="184305">MSKKFNFVQMGTYLQVLSRSFKYVIAAALMSIGNLQAHASQFDDTFHEAKVMSNIEDSYLELEKLRNSDFAMLDSGLVGDRIDISSGQVSFYREVVSIPGNSKIPVSYGHTLMDRLDWQDDVPEITTRIYTGQGSNSASPWKQNRCTKGATYDPVYITAYVWKDYSFSNPRYEPKKVNLPPNRHKSQLILKTNGGKSQTLFNFGGKFYEATNYFNKYGEPTFVTQDKWLVFCESDTINHTTAKGEGFVAVSPNGLTYTFDRLFYTELALDSGERTYTDPMHNHIFGDGTFKANGLNFAKAQMKASKVEDEHGNWVKYEYNSKGLVTRIHSNDGREITRQTELTNSANQKYDLIQANGRSWKYYHYTNENKLVLPDDTFWYSRRKIGRRGSKGFLHTDIGSDEFCVPRYQGWDASIWHPSGAKVKFVFKPVTTLYAGNSNTPKGNKHACNDIDIGVEPELNYHLASYQGVSGYNVTSKQLELPDGTKYHWGYKYEPLPSDTTPVPTEKWVEVKEPDGTVNKHWVNRDYYSPLFGKTIKTETYKKGADTADPSQATQITEYEYNADSDEPLFVATQVVPTDNMQSYYINYLNSMKVQYKDPNGNIDNYITNYKYNKGQLADGFSFDKPVKVSAYREVANQQADERISEIEYQNDLDSYKLLLPKSTKLNGTLINEWEYFDNGSLKIHKQFGSIVSQYTYHQNDQLCPSSTCIGNLKTVTKPVDINNGAYRTTYFNDFKRGTPQSIIRPDSEELQYSVDDNGWLISQRNAKTYVTSYAYNDLGWLTSIDLPSDANDIDISYQLDTSNFSIIKTTVQGDSTTQIYYDALYRPVQSSTGKSWTFKKYNHNNQLVYESFPTATDWEHKGYGRITEFDELGRLSSIKRKTVLGTDQLETYRYLHNNIVQKIDAKGHITNTQKSGYKSPNDGNVILIESPEVSNNGHVKTKLTYNKLGQIQSITQFGETVYSDGYFKVSENQYKHSYFYDARQRLCRHSVPETGDKLFQYNDANELIAYSEGQNLGSGCALPSQGKVELTYTDRGLLDKTIYSPTSFIDRDYDKNGNIETLTRVGEQGTNKWEYFYNDVNLLVQEAMLIDEHTFITDYERHGNGYLNSITYPSGYKVDFQPNSLGQPTMAALVSEGSASNYLASSIRYHANGSVSTFNYANGAAYQQTLNAKQLPENISVSFPWSGVGKPPAIDLTYRYDSNDNIYRIENALDTTKHIYNTYDELNRLVKSTGAWGSAQFQYDPVSNLRKRKINNHNAMTLAVNSRNRVSTVWDSKNGNRTFSHDTRGNVTNNGKLTFVYNDDNQVESTSGLQSASFEYDGNLKRVKQTINGKTKYFVYTTEAGLVAQFTPSTNTFDEYIRAGKVSVARLTSRIGHSGNLIRRTRGEVLWQKEYMPFGFVLNNTNVTLSSGTLGYTGHVEDDSGLVYMQARYYDPLIGRFYSNDPVGFTGDITTFNRYSYVGNNPYSYIDPDGTTRYKFDFSFKVALGKGLGAGVSFTVDTESLEISAGAGGTLRTGAAAGFELSLGSEASSTRGNSAVLEGTADLTLGGGEESVKIEGKLDSENGLTGDVKLESALKIDGNGLNLNPQLGISAGVGGKGEVNLSIPETLKNTKQAISDFSEGLSNALKSCAESPGTAC</sequence>
<accession>W7QJS4</accession>
<dbReference type="PANTHER" id="PTHR32305">
    <property type="match status" value="1"/>
</dbReference>
<dbReference type="InterPro" id="IPR050708">
    <property type="entry name" value="T6SS_VgrG/RHS"/>
</dbReference>
<evidence type="ECO:0000256" key="1">
    <source>
        <dbReference type="SAM" id="SignalP"/>
    </source>
</evidence>
<dbReference type="STRING" id="1328313.DS2_13739"/>
<dbReference type="InterPro" id="IPR031325">
    <property type="entry name" value="RHS_repeat"/>
</dbReference>
<dbReference type="InterPro" id="IPR022385">
    <property type="entry name" value="Rhs_assc_core"/>
</dbReference>
<protein>
    <submittedName>
        <fullName evidence="2">YD repeat-containing protein</fullName>
    </submittedName>
</protein>
<dbReference type="OrthoDB" id="9806238at2"/>
<evidence type="ECO:0000313" key="2">
    <source>
        <dbReference type="EMBL" id="EWH09227.1"/>
    </source>
</evidence>
<dbReference type="PATRIC" id="fig|1328313.3.peg.2803"/>
<name>W7QJS4_9ALTE</name>
<dbReference type="Gene3D" id="2.180.10.10">
    <property type="entry name" value="RHS repeat-associated core"/>
    <property type="match status" value="2"/>
</dbReference>
<organism evidence="2 3">
    <name type="scientific">Catenovulum agarivorans DS-2</name>
    <dbReference type="NCBI Taxonomy" id="1328313"/>
    <lineage>
        <taxon>Bacteria</taxon>
        <taxon>Pseudomonadati</taxon>
        <taxon>Pseudomonadota</taxon>
        <taxon>Gammaproteobacteria</taxon>
        <taxon>Alteromonadales</taxon>
        <taxon>Alteromonadaceae</taxon>
        <taxon>Catenovulum</taxon>
    </lineage>
</organism>
<feature type="signal peptide" evidence="1">
    <location>
        <begin position="1"/>
        <end position="39"/>
    </location>
</feature>
<dbReference type="PANTHER" id="PTHR32305:SF15">
    <property type="entry name" value="PROTEIN RHSA-RELATED"/>
    <property type="match status" value="1"/>
</dbReference>
<dbReference type="Pfam" id="PF05593">
    <property type="entry name" value="RHS_repeat"/>
    <property type="match status" value="1"/>
</dbReference>
<gene>
    <name evidence="2" type="ORF">DS2_13739</name>
</gene>
<proteinExistence type="predicted"/>
<dbReference type="NCBIfam" id="TIGR03696">
    <property type="entry name" value="Rhs_assc_core"/>
    <property type="match status" value="1"/>
</dbReference>